<dbReference type="Gene3D" id="3.40.605.10">
    <property type="entry name" value="Aldehyde Dehydrogenase, Chain A, domain 1"/>
    <property type="match status" value="1"/>
</dbReference>
<evidence type="ECO:0000313" key="7">
    <source>
        <dbReference type="Proteomes" id="UP000033881"/>
    </source>
</evidence>
<keyword evidence="2" id="KW-0560">Oxidoreductase</keyword>
<evidence type="ECO:0000259" key="5">
    <source>
        <dbReference type="Pfam" id="PF00171"/>
    </source>
</evidence>
<protein>
    <recommendedName>
        <fullName evidence="3">aldehyde dehydrogenase (NAD(+))</fullName>
        <ecNumber evidence="3">1.2.1.3</ecNumber>
    </recommendedName>
</protein>
<accession>A0A0G0MCL5</accession>
<dbReference type="PROSITE" id="PS00070">
    <property type="entry name" value="ALDEHYDE_DEHYDR_CYS"/>
    <property type="match status" value="1"/>
</dbReference>
<dbReference type="EMBL" id="LBWB01000008">
    <property type="protein sequence ID" value="KKR00933.1"/>
    <property type="molecule type" value="Genomic_DNA"/>
</dbReference>
<dbReference type="PANTHER" id="PTHR42804">
    <property type="entry name" value="ALDEHYDE DEHYDROGENASE"/>
    <property type="match status" value="1"/>
</dbReference>
<dbReference type="AlphaFoldDB" id="A0A0G0MCL5"/>
<organism evidence="6 7">
    <name type="scientific">Candidatus Woesebacteria bacterium GW2011_GWB1_39_12</name>
    <dbReference type="NCBI Taxonomy" id="1618574"/>
    <lineage>
        <taxon>Bacteria</taxon>
        <taxon>Candidatus Woeseibacteriota</taxon>
    </lineage>
</organism>
<evidence type="ECO:0000313" key="6">
    <source>
        <dbReference type="EMBL" id="KKR00933.1"/>
    </source>
</evidence>
<dbReference type="STRING" id="1618574.UT24_C0008G0061"/>
<dbReference type="Proteomes" id="UP000033881">
    <property type="component" value="Unassembled WGS sequence"/>
</dbReference>
<dbReference type="InterPro" id="IPR016161">
    <property type="entry name" value="Ald_DH/histidinol_DH"/>
</dbReference>
<dbReference type="InterPro" id="IPR016163">
    <property type="entry name" value="Ald_DH_C"/>
</dbReference>
<evidence type="ECO:0000256" key="3">
    <source>
        <dbReference type="ARBA" id="ARBA00024226"/>
    </source>
</evidence>
<comment type="catalytic activity">
    <reaction evidence="4">
        <text>an aldehyde + NAD(+) + H2O = a carboxylate + NADH + 2 H(+)</text>
        <dbReference type="Rhea" id="RHEA:16185"/>
        <dbReference type="ChEBI" id="CHEBI:15377"/>
        <dbReference type="ChEBI" id="CHEBI:15378"/>
        <dbReference type="ChEBI" id="CHEBI:17478"/>
        <dbReference type="ChEBI" id="CHEBI:29067"/>
        <dbReference type="ChEBI" id="CHEBI:57540"/>
        <dbReference type="ChEBI" id="CHEBI:57945"/>
        <dbReference type="EC" id="1.2.1.3"/>
    </reaction>
</comment>
<dbReference type="Pfam" id="PF00171">
    <property type="entry name" value="Aldedh"/>
    <property type="match status" value="1"/>
</dbReference>
<reference evidence="6 7" key="1">
    <citation type="journal article" date="2015" name="Nature">
        <title>rRNA introns, odd ribosomes, and small enigmatic genomes across a large radiation of phyla.</title>
        <authorList>
            <person name="Brown C.T."/>
            <person name="Hug L.A."/>
            <person name="Thomas B.C."/>
            <person name="Sharon I."/>
            <person name="Castelle C.J."/>
            <person name="Singh A."/>
            <person name="Wilkins M.J."/>
            <person name="Williams K.H."/>
            <person name="Banfield J.F."/>
        </authorList>
    </citation>
    <scope>NUCLEOTIDE SEQUENCE [LARGE SCALE GENOMIC DNA]</scope>
</reference>
<comment type="similarity">
    <text evidence="1">Belongs to the aldehyde dehydrogenase family.</text>
</comment>
<name>A0A0G0MCL5_9BACT</name>
<evidence type="ECO:0000256" key="2">
    <source>
        <dbReference type="ARBA" id="ARBA00023002"/>
    </source>
</evidence>
<feature type="domain" description="Aldehyde dehydrogenase" evidence="5">
    <location>
        <begin position="6"/>
        <end position="454"/>
    </location>
</feature>
<dbReference type="CDD" id="cd07078">
    <property type="entry name" value="ALDH"/>
    <property type="match status" value="1"/>
</dbReference>
<dbReference type="InterPro" id="IPR015590">
    <property type="entry name" value="Aldehyde_DH_dom"/>
</dbReference>
<dbReference type="InterPro" id="IPR016160">
    <property type="entry name" value="Ald_DH_CS_CYS"/>
</dbReference>
<dbReference type="InterPro" id="IPR016162">
    <property type="entry name" value="Ald_DH_N"/>
</dbReference>
<dbReference type="EC" id="1.2.1.3" evidence="3"/>
<proteinExistence type="inferred from homology"/>
<evidence type="ECO:0000256" key="1">
    <source>
        <dbReference type="ARBA" id="ARBA00009986"/>
    </source>
</evidence>
<evidence type="ECO:0000256" key="4">
    <source>
        <dbReference type="ARBA" id="ARBA00049194"/>
    </source>
</evidence>
<gene>
    <name evidence="6" type="ORF">UT24_C0008G0061</name>
</gene>
<sequence>MAYLISTNPAENYKVVGKVKVSTDSEIASKVTKAQKVKTYWKELGVKGRVKLLEPIRDEFRDRKDEIAKLISIETGKVITESISEVTRYTDELSWFLENGPRALADEITLDDEKSIHRIVYEPTGVAACIAPWNFPFGMSVWGIFPNLVVGNPVVFKISEESPMVGKLMEEIILNHKLPESVFSEVYGAGYVGKKLSESDINLIWFTGSTRTGKSLYKTAADKFIKVVLEMGGSSPCVVFDDINIDLAAPVIFGGRFRHCGQVCSALKRLIVHEGVEGKLTAVLSNIVEKQKIGDPLSVSTDLGSLVAKRQLVLIKEQLQDALDKGAVIVAQTKIPKGLKGAFFPPTLLTNIKKNMRVWKEEVFGPLFPIVTFKNEKEAIELTNDTAYGLTGRVMSADLKRAERVAAKIDAGTISINYESRFLACDPFGGYKDSGIGRERGIHGLQELCQVKVIQNSK</sequence>
<dbReference type="PANTHER" id="PTHR42804:SF1">
    <property type="entry name" value="ALDEHYDE DEHYDROGENASE-RELATED"/>
    <property type="match status" value="1"/>
</dbReference>
<dbReference type="SUPFAM" id="SSF53720">
    <property type="entry name" value="ALDH-like"/>
    <property type="match status" value="1"/>
</dbReference>
<dbReference type="Gene3D" id="3.40.309.10">
    <property type="entry name" value="Aldehyde Dehydrogenase, Chain A, domain 2"/>
    <property type="match status" value="1"/>
</dbReference>
<dbReference type="GO" id="GO:0004029">
    <property type="term" value="F:aldehyde dehydrogenase (NAD+) activity"/>
    <property type="evidence" value="ECO:0007669"/>
    <property type="project" value="UniProtKB-EC"/>
</dbReference>
<comment type="caution">
    <text evidence="6">The sequence shown here is derived from an EMBL/GenBank/DDBJ whole genome shotgun (WGS) entry which is preliminary data.</text>
</comment>